<organism evidence="2 3">
    <name type="scientific">Phytophthora rubi</name>
    <dbReference type="NCBI Taxonomy" id="129364"/>
    <lineage>
        <taxon>Eukaryota</taxon>
        <taxon>Sar</taxon>
        <taxon>Stramenopiles</taxon>
        <taxon>Oomycota</taxon>
        <taxon>Peronosporomycetes</taxon>
        <taxon>Peronosporales</taxon>
        <taxon>Peronosporaceae</taxon>
        <taxon>Phytophthora</taxon>
    </lineage>
</organism>
<evidence type="ECO:0000313" key="2">
    <source>
        <dbReference type="EMBL" id="KAE9011316.1"/>
    </source>
</evidence>
<dbReference type="EMBL" id="QXFU01001080">
    <property type="protein sequence ID" value="KAE9011316.1"/>
    <property type="molecule type" value="Genomic_DNA"/>
</dbReference>
<evidence type="ECO:0008006" key="4">
    <source>
        <dbReference type="Google" id="ProtNLM"/>
    </source>
</evidence>
<keyword evidence="1" id="KW-0732">Signal</keyword>
<accession>A0A6A3KUX6</accession>
<gene>
    <name evidence="2" type="ORF">PR002_g15112</name>
</gene>
<evidence type="ECO:0000256" key="1">
    <source>
        <dbReference type="SAM" id="SignalP"/>
    </source>
</evidence>
<dbReference type="OrthoDB" id="121009at2759"/>
<reference evidence="2 3" key="1">
    <citation type="submission" date="2018-09" db="EMBL/GenBank/DDBJ databases">
        <title>Genomic investigation of the strawberry pathogen Phytophthora fragariae indicates pathogenicity is determined by transcriptional variation in three key races.</title>
        <authorList>
            <person name="Adams T.M."/>
            <person name="Armitage A.D."/>
            <person name="Sobczyk M.K."/>
            <person name="Bates H.J."/>
            <person name="Dunwell J.M."/>
            <person name="Nellist C.F."/>
            <person name="Harrison R.J."/>
        </authorList>
    </citation>
    <scope>NUCLEOTIDE SEQUENCE [LARGE SCALE GENOMIC DNA]</scope>
    <source>
        <strain evidence="2 3">SCRP324</strain>
    </source>
</reference>
<evidence type="ECO:0000313" key="3">
    <source>
        <dbReference type="Proteomes" id="UP000435112"/>
    </source>
</evidence>
<feature type="chain" id="PRO_5025345145" description="RxLR effector protein" evidence="1">
    <location>
        <begin position="25"/>
        <end position="105"/>
    </location>
</feature>
<proteinExistence type="predicted"/>
<feature type="signal peptide" evidence="1">
    <location>
        <begin position="1"/>
        <end position="24"/>
    </location>
</feature>
<dbReference type="Proteomes" id="UP000435112">
    <property type="component" value="Unassembled WGS sequence"/>
</dbReference>
<comment type="caution">
    <text evidence="2">The sequence shown here is derived from an EMBL/GenBank/DDBJ whole genome shotgun (WGS) entry which is preliminary data.</text>
</comment>
<name>A0A6A3KUX6_9STRA</name>
<protein>
    <recommendedName>
        <fullName evidence="4">RxLR effector protein</fullName>
    </recommendedName>
</protein>
<sequence length="105" mass="11621">MRTIFLLTLVTAVCVLLSMPAALAEEGRLQIGQIKPTTRRAEEAEDKFVTAMLSFVLALTSVYAEINSQRQLATTGSPLDAFLAAVDKIEKRESRRHLRSDDEGK</sequence>
<dbReference type="AlphaFoldDB" id="A0A6A3KUX6"/>